<keyword evidence="4" id="KW-1185">Reference proteome</keyword>
<evidence type="ECO:0000313" key="3">
    <source>
        <dbReference type="EMBL" id="KAJ6843788.1"/>
    </source>
</evidence>
<evidence type="ECO:0000313" key="1">
    <source>
        <dbReference type="EMBL" id="KAJ6807155.1"/>
    </source>
</evidence>
<protein>
    <submittedName>
        <fullName evidence="2">Uncharacterized protein</fullName>
    </submittedName>
</protein>
<dbReference type="Proteomes" id="UP001140949">
    <property type="component" value="Unassembled WGS sequence"/>
</dbReference>
<reference evidence="2" key="2">
    <citation type="submission" date="2023-04" db="EMBL/GenBank/DDBJ databases">
        <authorList>
            <person name="Bruccoleri R.E."/>
            <person name="Oakeley E.J."/>
            <person name="Faust A.-M."/>
            <person name="Dessus-Babus S."/>
            <person name="Altorfer M."/>
            <person name="Burckhardt D."/>
            <person name="Oertli M."/>
            <person name="Naumann U."/>
            <person name="Petersen F."/>
            <person name="Wong J."/>
        </authorList>
    </citation>
    <scope>NUCLEOTIDE SEQUENCE</scope>
    <source>
        <strain evidence="2">GSM-AAB239-AS_SAM_17_03QT</strain>
        <tissue evidence="2">Leaf</tissue>
    </source>
</reference>
<organism evidence="2 4">
    <name type="scientific">Iris pallida</name>
    <name type="common">Sweet iris</name>
    <dbReference type="NCBI Taxonomy" id="29817"/>
    <lineage>
        <taxon>Eukaryota</taxon>
        <taxon>Viridiplantae</taxon>
        <taxon>Streptophyta</taxon>
        <taxon>Embryophyta</taxon>
        <taxon>Tracheophyta</taxon>
        <taxon>Spermatophyta</taxon>
        <taxon>Magnoliopsida</taxon>
        <taxon>Liliopsida</taxon>
        <taxon>Asparagales</taxon>
        <taxon>Iridaceae</taxon>
        <taxon>Iridoideae</taxon>
        <taxon>Irideae</taxon>
        <taxon>Iris</taxon>
    </lineage>
</organism>
<dbReference type="EMBL" id="JANAVB010034177">
    <property type="protein sequence ID" value="KAJ6807155.1"/>
    <property type="molecule type" value="Genomic_DNA"/>
</dbReference>
<evidence type="ECO:0000313" key="4">
    <source>
        <dbReference type="Proteomes" id="UP001140949"/>
    </source>
</evidence>
<sequence>MLRYEDLNVQIHDVKVITNLAANGRNFIRPFFCPPTSILILSKPMCFLLSNSIAAVANCSGKQYMTILDCRQYQVQ</sequence>
<name>A0AAX6GZE1_IRIPA</name>
<dbReference type="AlphaFoldDB" id="A0AAX6GZE1"/>
<proteinExistence type="predicted"/>
<comment type="caution">
    <text evidence="2">The sequence shown here is derived from an EMBL/GenBank/DDBJ whole genome shotgun (WGS) entry which is preliminary data.</text>
</comment>
<gene>
    <name evidence="3" type="ORF">M6B38_116950</name>
    <name evidence="1" type="ORF">M6B38_173220</name>
    <name evidence="2" type="ORF">M6B38_337595</name>
</gene>
<dbReference type="EMBL" id="JANAVB010006993">
    <property type="protein sequence ID" value="KAJ6843788.1"/>
    <property type="molecule type" value="Genomic_DNA"/>
</dbReference>
<accession>A0AAX6GZE1</accession>
<evidence type="ECO:0000313" key="2">
    <source>
        <dbReference type="EMBL" id="KAJ6834066.1"/>
    </source>
</evidence>
<reference evidence="2" key="1">
    <citation type="journal article" date="2023" name="GigaByte">
        <title>Genome assembly of the bearded iris, Iris pallida Lam.</title>
        <authorList>
            <person name="Bruccoleri R.E."/>
            <person name="Oakeley E.J."/>
            <person name="Faust A.M.E."/>
            <person name="Altorfer M."/>
            <person name="Dessus-Babus S."/>
            <person name="Burckhardt D."/>
            <person name="Oertli M."/>
            <person name="Naumann U."/>
            <person name="Petersen F."/>
            <person name="Wong J."/>
        </authorList>
    </citation>
    <scope>NUCLEOTIDE SEQUENCE</scope>
    <source>
        <strain evidence="2">GSM-AAB239-AS_SAM_17_03QT</strain>
    </source>
</reference>
<dbReference type="EMBL" id="JANAVB010014774">
    <property type="protein sequence ID" value="KAJ6834066.1"/>
    <property type="molecule type" value="Genomic_DNA"/>
</dbReference>